<evidence type="ECO:0000256" key="6">
    <source>
        <dbReference type="RuleBase" id="RU003376"/>
    </source>
</evidence>
<comment type="subcellular location">
    <subcellularLocation>
        <location evidence="6">Cell membrane</location>
        <topology evidence="6">Multi-pass membrane protein</topology>
    </subcellularLocation>
    <subcellularLocation>
        <location evidence="1">Membrane</location>
        <topology evidence="1">Multi-pass membrane protein</topology>
    </subcellularLocation>
</comment>
<feature type="transmembrane region" description="Helical" evidence="7">
    <location>
        <begin position="153"/>
        <end position="173"/>
    </location>
</feature>
<comment type="similarity">
    <text evidence="2 6">Belongs to the cytochrome c oxidase subunit 3 family.</text>
</comment>
<comment type="caution">
    <text evidence="9">The sequence shown here is derived from an EMBL/GenBank/DDBJ whole genome shotgun (WGS) entry which is preliminary data.</text>
</comment>
<dbReference type="SUPFAM" id="SSF81452">
    <property type="entry name" value="Cytochrome c oxidase subunit III-like"/>
    <property type="match status" value="1"/>
</dbReference>
<accession>A0A2A3MGC3</accession>
<dbReference type="Proteomes" id="UP000242313">
    <property type="component" value="Unassembled WGS sequence"/>
</dbReference>
<name>A0A2A3MGC3_9PSED</name>
<feature type="domain" description="Heme-copper oxidase subunit III family profile" evidence="8">
    <location>
        <begin position="1"/>
        <end position="174"/>
    </location>
</feature>
<dbReference type="Pfam" id="PF00510">
    <property type="entry name" value="COX3"/>
    <property type="match status" value="1"/>
</dbReference>
<evidence type="ECO:0000256" key="4">
    <source>
        <dbReference type="ARBA" id="ARBA00022989"/>
    </source>
</evidence>
<feature type="transmembrane region" description="Helical" evidence="7">
    <location>
        <begin position="105"/>
        <end position="132"/>
    </location>
</feature>
<evidence type="ECO:0000256" key="2">
    <source>
        <dbReference type="ARBA" id="ARBA00010581"/>
    </source>
</evidence>
<keyword evidence="3 6" id="KW-0812">Transmembrane</keyword>
<evidence type="ECO:0000259" key="8">
    <source>
        <dbReference type="PROSITE" id="PS50253"/>
    </source>
</evidence>
<keyword evidence="10" id="KW-1185">Reference proteome</keyword>
<dbReference type="PANTHER" id="PTHR11403:SF6">
    <property type="entry name" value="NITRIC OXIDE REDUCTASE SUBUNIT E"/>
    <property type="match status" value="1"/>
</dbReference>
<dbReference type="InterPro" id="IPR024791">
    <property type="entry name" value="Cyt_c/ubiquinol_Oxase_su3"/>
</dbReference>
<organism evidence="9 10">
    <name type="scientific">Pseudomonas abyssi</name>
    <dbReference type="NCBI Taxonomy" id="170540"/>
    <lineage>
        <taxon>Bacteria</taxon>
        <taxon>Pseudomonadati</taxon>
        <taxon>Pseudomonadota</taxon>
        <taxon>Gammaproteobacteria</taxon>
        <taxon>Pseudomonadales</taxon>
        <taxon>Pseudomonadaceae</taxon>
        <taxon>Pseudomonas</taxon>
    </lineage>
</organism>
<gene>
    <name evidence="9" type="ORF">CNQ84_12940</name>
</gene>
<protein>
    <recommendedName>
        <fullName evidence="8">Heme-copper oxidase subunit III family profile domain-containing protein</fullName>
    </recommendedName>
</protein>
<dbReference type="Gene3D" id="1.20.120.80">
    <property type="entry name" value="Cytochrome c oxidase, subunit III, four-helix bundle"/>
    <property type="match status" value="1"/>
</dbReference>
<dbReference type="InterPro" id="IPR035973">
    <property type="entry name" value="Cyt_c_oxidase_su3-like_sf"/>
</dbReference>
<proteinExistence type="inferred from homology"/>
<evidence type="ECO:0000256" key="7">
    <source>
        <dbReference type="SAM" id="Phobius"/>
    </source>
</evidence>
<feature type="transmembrane region" description="Helical" evidence="7">
    <location>
        <begin position="67"/>
        <end position="85"/>
    </location>
</feature>
<dbReference type="PROSITE" id="PS50253">
    <property type="entry name" value="COX3"/>
    <property type="match status" value="1"/>
</dbReference>
<dbReference type="PANTHER" id="PTHR11403">
    <property type="entry name" value="CYTOCHROME C OXIDASE SUBUNIT III"/>
    <property type="match status" value="1"/>
</dbReference>
<dbReference type="GO" id="GO:0005886">
    <property type="term" value="C:plasma membrane"/>
    <property type="evidence" value="ECO:0007669"/>
    <property type="project" value="UniProtKB-SubCell"/>
</dbReference>
<dbReference type="AlphaFoldDB" id="A0A2A3MGC3"/>
<dbReference type="InterPro" id="IPR013833">
    <property type="entry name" value="Cyt_c_oxidase_su3_a-hlx"/>
</dbReference>
<feature type="transmembrane region" description="Helical" evidence="7">
    <location>
        <begin position="32"/>
        <end position="55"/>
    </location>
</feature>
<dbReference type="EMBL" id="NTMR01000016">
    <property type="protein sequence ID" value="PBK03869.1"/>
    <property type="molecule type" value="Genomic_DNA"/>
</dbReference>
<evidence type="ECO:0000313" key="9">
    <source>
        <dbReference type="EMBL" id="PBK03869.1"/>
    </source>
</evidence>
<reference evidence="9 10" key="1">
    <citation type="submission" date="2017-09" db="EMBL/GenBank/DDBJ databases">
        <title>Pseudomonas abyssi sp. nov. isolated from Abyssopelagic Water.</title>
        <authorList>
            <person name="Wei Y."/>
        </authorList>
    </citation>
    <scope>NUCLEOTIDE SEQUENCE [LARGE SCALE GENOMIC DNA]</scope>
    <source>
        <strain evidence="9 10">MT5</strain>
    </source>
</reference>
<dbReference type="GO" id="GO:0004129">
    <property type="term" value="F:cytochrome-c oxidase activity"/>
    <property type="evidence" value="ECO:0007669"/>
    <property type="project" value="InterPro"/>
</dbReference>
<keyword evidence="5 7" id="KW-0472">Membrane</keyword>
<evidence type="ECO:0000256" key="3">
    <source>
        <dbReference type="ARBA" id="ARBA00022692"/>
    </source>
</evidence>
<sequence length="174" mass="19415">MWCFILAELLVFALLLIALAYARSRWSMEFSAGVATLHPLAGVSNTLLLLTASYLVARGLECGTRRALVRGFALGLLCGLGYLLIKFGEYAVLIGEGYNLRTNTFYFFYFFTTFFHAMHAMLGMVILAVVAVRTRAGYYPDAARQKMAGDSAGSYWHMVDLVWLALFPLLYLLP</sequence>
<evidence type="ECO:0000313" key="10">
    <source>
        <dbReference type="Proteomes" id="UP000242313"/>
    </source>
</evidence>
<keyword evidence="4 7" id="KW-1133">Transmembrane helix</keyword>
<evidence type="ECO:0000256" key="5">
    <source>
        <dbReference type="ARBA" id="ARBA00023136"/>
    </source>
</evidence>
<evidence type="ECO:0000256" key="1">
    <source>
        <dbReference type="ARBA" id="ARBA00004141"/>
    </source>
</evidence>
<dbReference type="InterPro" id="IPR000298">
    <property type="entry name" value="Cyt_c_oxidase-like_su3"/>
</dbReference>
<dbReference type="GO" id="GO:0019646">
    <property type="term" value="P:aerobic electron transport chain"/>
    <property type="evidence" value="ECO:0007669"/>
    <property type="project" value="InterPro"/>
</dbReference>